<keyword evidence="11" id="KW-1185">Reference proteome</keyword>
<keyword evidence="6" id="KW-0539">Nucleus</keyword>
<dbReference type="GO" id="GO:0008270">
    <property type="term" value="F:zinc ion binding"/>
    <property type="evidence" value="ECO:0007669"/>
    <property type="project" value="UniProtKB-KW"/>
</dbReference>
<dbReference type="GO" id="GO:0000978">
    <property type="term" value="F:RNA polymerase II cis-regulatory region sequence-specific DNA binding"/>
    <property type="evidence" value="ECO:0007669"/>
    <property type="project" value="TreeGrafter"/>
</dbReference>
<feature type="domain" description="C2H2-type" evidence="9">
    <location>
        <begin position="568"/>
        <end position="595"/>
    </location>
</feature>
<evidence type="ECO:0000259" key="9">
    <source>
        <dbReference type="PROSITE" id="PS50157"/>
    </source>
</evidence>
<feature type="domain" description="C2H2-type" evidence="9">
    <location>
        <begin position="434"/>
        <end position="464"/>
    </location>
</feature>
<feature type="region of interest" description="Disordered" evidence="8">
    <location>
        <begin position="607"/>
        <end position="636"/>
    </location>
</feature>
<dbReference type="Gene3D" id="3.30.160.60">
    <property type="entry name" value="Classic Zinc Finger"/>
    <property type="match status" value="7"/>
</dbReference>
<dbReference type="SUPFAM" id="SSF57667">
    <property type="entry name" value="beta-beta-alpha zinc fingers"/>
    <property type="match status" value="5"/>
</dbReference>
<evidence type="ECO:0000256" key="1">
    <source>
        <dbReference type="ARBA" id="ARBA00004123"/>
    </source>
</evidence>
<evidence type="ECO:0000313" key="10">
    <source>
        <dbReference type="EMBL" id="KAG7093606.1"/>
    </source>
</evidence>
<feature type="domain" description="C2H2-type" evidence="9">
    <location>
        <begin position="596"/>
        <end position="625"/>
    </location>
</feature>
<dbReference type="GeneID" id="66076348"/>
<dbReference type="PROSITE" id="PS00028">
    <property type="entry name" value="ZINC_FINGER_C2H2_1"/>
    <property type="match status" value="6"/>
</dbReference>
<comment type="caution">
    <text evidence="10">The sequence shown here is derived from an EMBL/GenBank/DDBJ whole genome shotgun (WGS) entry which is preliminary data.</text>
</comment>
<dbReference type="OrthoDB" id="3437960at2759"/>
<evidence type="ECO:0000256" key="2">
    <source>
        <dbReference type="ARBA" id="ARBA00022723"/>
    </source>
</evidence>
<protein>
    <recommendedName>
        <fullName evidence="9">C2H2-type domain-containing protein</fullName>
    </recommendedName>
</protein>
<evidence type="ECO:0000256" key="8">
    <source>
        <dbReference type="SAM" id="MobiDB-lite"/>
    </source>
</evidence>
<dbReference type="KEGG" id="more:E1B28_007272"/>
<evidence type="ECO:0000313" key="11">
    <source>
        <dbReference type="Proteomes" id="UP001049176"/>
    </source>
</evidence>
<dbReference type="InterPro" id="IPR036236">
    <property type="entry name" value="Znf_C2H2_sf"/>
</dbReference>
<dbReference type="SMART" id="SM00355">
    <property type="entry name" value="ZnF_C2H2"/>
    <property type="match status" value="7"/>
</dbReference>
<dbReference type="PROSITE" id="PS50157">
    <property type="entry name" value="ZINC_FINGER_C2H2_2"/>
    <property type="match status" value="5"/>
</dbReference>
<reference evidence="10" key="1">
    <citation type="journal article" date="2021" name="Genome Biol. Evol.">
        <title>The assembled and annotated genome of the fairy-ring fungus Marasmius oreades.</title>
        <authorList>
            <person name="Hiltunen M."/>
            <person name="Ament-Velasquez S.L."/>
            <person name="Johannesson H."/>
        </authorList>
    </citation>
    <scope>NUCLEOTIDE SEQUENCE</scope>
    <source>
        <strain evidence="10">03SP1</strain>
    </source>
</reference>
<dbReference type="GO" id="GO:0000981">
    <property type="term" value="F:DNA-binding transcription factor activity, RNA polymerase II-specific"/>
    <property type="evidence" value="ECO:0007669"/>
    <property type="project" value="UniProtKB-ARBA"/>
</dbReference>
<organism evidence="10 11">
    <name type="scientific">Marasmius oreades</name>
    <name type="common">fairy-ring Marasmius</name>
    <dbReference type="NCBI Taxonomy" id="181124"/>
    <lineage>
        <taxon>Eukaryota</taxon>
        <taxon>Fungi</taxon>
        <taxon>Dikarya</taxon>
        <taxon>Basidiomycota</taxon>
        <taxon>Agaricomycotina</taxon>
        <taxon>Agaricomycetes</taxon>
        <taxon>Agaricomycetidae</taxon>
        <taxon>Agaricales</taxon>
        <taxon>Marasmiineae</taxon>
        <taxon>Marasmiaceae</taxon>
        <taxon>Marasmius</taxon>
    </lineage>
</organism>
<name>A0A9P7S2N2_9AGAR</name>
<dbReference type="FunFam" id="3.30.160.60:FF:000125">
    <property type="entry name" value="Putative zinc finger protein 143"/>
    <property type="match status" value="1"/>
</dbReference>
<feature type="domain" description="C2H2-type" evidence="9">
    <location>
        <begin position="510"/>
        <end position="537"/>
    </location>
</feature>
<dbReference type="FunFam" id="3.30.160.60:FF:001157">
    <property type="entry name" value="Zinc finger protein 793"/>
    <property type="match status" value="1"/>
</dbReference>
<dbReference type="PANTHER" id="PTHR14003">
    <property type="entry name" value="TRANSCRIPTIONAL REPRESSOR PROTEIN YY"/>
    <property type="match status" value="1"/>
</dbReference>
<keyword evidence="4 7" id="KW-0863">Zinc-finger</keyword>
<dbReference type="FunFam" id="3.30.160.60:FF:000624">
    <property type="entry name" value="zinc finger protein 697"/>
    <property type="match status" value="1"/>
</dbReference>
<evidence type="ECO:0000256" key="7">
    <source>
        <dbReference type="PROSITE-ProRule" id="PRU00042"/>
    </source>
</evidence>
<comment type="subcellular location">
    <subcellularLocation>
        <location evidence="1">Nucleus</location>
    </subcellularLocation>
</comment>
<keyword evidence="5" id="KW-0862">Zinc</keyword>
<proteinExistence type="predicted"/>
<gene>
    <name evidence="10" type="ORF">E1B28_007272</name>
</gene>
<dbReference type="AlphaFoldDB" id="A0A9P7S2N2"/>
<dbReference type="PANTHER" id="PTHR14003:SF20">
    <property type="entry name" value="FINGER DOMAIN PROTEIN, PUTATIVE (AFU_ORTHOLOGUE AFUA_4G10380)-RELATED"/>
    <property type="match status" value="1"/>
</dbReference>
<evidence type="ECO:0000256" key="4">
    <source>
        <dbReference type="ARBA" id="ARBA00022771"/>
    </source>
</evidence>
<evidence type="ECO:0000256" key="3">
    <source>
        <dbReference type="ARBA" id="ARBA00022737"/>
    </source>
</evidence>
<dbReference type="FunFam" id="3.30.160.60:FF:001102">
    <property type="entry name" value="Transcription factor IIIA"/>
    <property type="match status" value="1"/>
</dbReference>
<feature type="compositionally biased region" description="Low complexity" evidence="8">
    <location>
        <begin position="412"/>
        <end position="425"/>
    </location>
</feature>
<evidence type="ECO:0000256" key="6">
    <source>
        <dbReference type="ARBA" id="ARBA00023242"/>
    </source>
</evidence>
<keyword evidence="3" id="KW-0677">Repeat</keyword>
<feature type="compositionally biased region" description="Low complexity" evidence="8">
    <location>
        <begin position="1"/>
        <end position="17"/>
    </location>
</feature>
<dbReference type="GO" id="GO:0031519">
    <property type="term" value="C:PcG protein complex"/>
    <property type="evidence" value="ECO:0007669"/>
    <property type="project" value="TreeGrafter"/>
</dbReference>
<sequence length="636" mass="69744">MSLPPSSSCTQTTSPLTATHDKVSNSPSSSTSYKCCSMSIYDYAAQRNPSTFGPRSQSQTTAHECTECVAEFSTSSMDMTAQCTDQCVIITCSDPAHDDADSCTGAVDTDLSCCDVWCQDECKDCDDIDKLLACCPDFPSFTTTDASTGSQQHLQNSWDDIEAFFCSCSKGNSESHASYNSPGASCSFCENTHSKQQQERQEACYHYPSHTSPLPFPSTMPSFIPPSTEPIPFSTTTTPSTASSPTLQDLICMWADCQGQFTSLETLIDHINSQHFVEPSNFTCQPSSKQDSTNCQISCLWGNCNQQLFADFVASDSAQPTDVSADDPGQHHLQHFNALSMHLFEDHLNFQNTAVNQSQGQVQPSGQLLVAENAGAGENHYDFSFPRQEEEVFNLDTPSCSPSSPASPPAPSSHILTSSSLSSPTDELGTTDGYTCRWDSCQQTFDTCTALTEHLTKVHVGSGKQRYECLWEGCTRNYRNRNGGGGKEGGFTSKQKICRHLQSHTGHRPYQCAVCQQNFSEVATLQQHMRRHTREKPYVCDYPGCGKAFAIAGALTIHKRTHNGQKPFKCTFCGRAFAESSNLSKHLRTHTGVRPYVCPEPGCGKSFARPDQLTRHSGVHQKKKGKKEDEEEKVAS</sequence>
<dbReference type="Pfam" id="PF00096">
    <property type="entry name" value="zf-C2H2"/>
    <property type="match status" value="4"/>
</dbReference>
<dbReference type="GO" id="GO:0005667">
    <property type="term" value="C:transcription regulator complex"/>
    <property type="evidence" value="ECO:0007669"/>
    <property type="project" value="TreeGrafter"/>
</dbReference>
<feature type="domain" description="C2H2-type" evidence="9">
    <location>
        <begin position="538"/>
        <end position="567"/>
    </location>
</feature>
<accession>A0A9P7S2N2</accession>
<dbReference type="InterPro" id="IPR013087">
    <property type="entry name" value="Znf_C2H2_type"/>
</dbReference>
<dbReference type="RefSeq" id="XP_043010076.1">
    <property type="nucleotide sequence ID" value="XM_043160752.1"/>
</dbReference>
<evidence type="ECO:0000256" key="5">
    <source>
        <dbReference type="ARBA" id="ARBA00022833"/>
    </source>
</evidence>
<dbReference type="Proteomes" id="UP001049176">
    <property type="component" value="Chromosome 4"/>
</dbReference>
<keyword evidence="2" id="KW-0479">Metal-binding</keyword>
<dbReference type="GO" id="GO:0000785">
    <property type="term" value="C:chromatin"/>
    <property type="evidence" value="ECO:0007669"/>
    <property type="project" value="TreeGrafter"/>
</dbReference>
<feature type="region of interest" description="Disordered" evidence="8">
    <location>
        <begin position="394"/>
        <end position="426"/>
    </location>
</feature>
<dbReference type="EMBL" id="CM032184">
    <property type="protein sequence ID" value="KAG7093606.1"/>
    <property type="molecule type" value="Genomic_DNA"/>
</dbReference>
<feature type="region of interest" description="Disordered" evidence="8">
    <location>
        <begin position="1"/>
        <end position="32"/>
    </location>
</feature>